<organism evidence="1 2">
    <name type="scientific">Sphingobium wenxiniae (strain DSM 21828 / CGMCC 1.7748 / JZ-1)</name>
    <dbReference type="NCBI Taxonomy" id="595605"/>
    <lineage>
        <taxon>Bacteria</taxon>
        <taxon>Pseudomonadati</taxon>
        <taxon>Pseudomonadota</taxon>
        <taxon>Alphaproteobacteria</taxon>
        <taxon>Sphingomonadales</taxon>
        <taxon>Sphingomonadaceae</taxon>
        <taxon>Sphingobium</taxon>
    </lineage>
</organism>
<evidence type="ECO:0000313" key="1">
    <source>
        <dbReference type="EMBL" id="TWH96701.1"/>
    </source>
</evidence>
<dbReference type="EMBL" id="VLKK01000002">
    <property type="protein sequence ID" value="TWH96701.1"/>
    <property type="molecule type" value="Genomic_DNA"/>
</dbReference>
<comment type="caution">
    <text evidence="1">The sequence shown here is derived from an EMBL/GenBank/DDBJ whole genome shotgun (WGS) entry which is preliminary data.</text>
</comment>
<dbReference type="Proteomes" id="UP000316624">
    <property type="component" value="Unassembled WGS sequence"/>
</dbReference>
<name>A0A562KMR8_SPHWJ</name>
<dbReference type="AlphaFoldDB" id="A0A562KMR8"/>
<reference evidence="1 2" key="1">
    <citation type="journal article" date="2015" name="Stand. Genomic Sci.">
        <title>Genomic Encyclopedia of Bacterial and Archaeal Type Strains, Phase III: the genomes of soil and plant-associated and newly described type strains.</title>
        <authorList>
            <person name="Whitman W.B."/>
            <person name="Woyke T."/>
            <person name="Klenk H.P."/>
            <person name="Zhou Y."/>
            <person name="Lilburn T.G."/>
            <person name="Beck B.J."/>
            <person name="De Vos P."/>
            <person name="Vandamme P."/>
            <person name="Eisen J.A."/>
            <person name="Garrity G."/>
            <person name="Hugenholtz P."/>
            <person name="Kyrpides N.C."/>
        </authorList>
    </citation>
    <scope>NUCLEOTIDE SEQUENCE [LARGE SCALE GENOMIC DNA]</scope>
    <source>
        <strain evidence="1 2">CGMCC 1.7748</strain>
    </source>
</reference>
<proteinExistence type="predicted"/>
<sequence length="293" mass="33556">MTAPSNPAWETFPPETLHALFEAVEIDDVVDPDVGLPDPIDLHCSREEMGRCFALCLDFWSEGVRRNDLLRLVSTLLRKGDLSPAERLQYKHIRAKYKHLRFALVLYDARHRVPPLFSLAVAIMGHLQDAFRNGRRGAVTGYALLLRALLARPFWAMVKRRARAIRLDTADGFLAYRKTEIRRLAKALEQERLTGHEFHTMRKIVSRHVSFYDTLRSLRPSEHHYKMSRYLSAINGLMGSRHDDMIEQAVSGQRAYRTAAPLDADIWRRVEGLVARYPLGTPQSLPSSKSDGR</sequence>
<dbReference type="RefSeq" id="WP_145071946.1">
    <property type="nucleotide sequence ID" value="NZ_JACIIY010000041.1"/>
</dbReference>
<accession>A0A562KMR8</accession>
<keyword evidence="2" id="KW-1185">Reference proteome</keyword>
<gene>
    <name evidence="1" type="ORF">IQ35_00632</name>
</gene>
<evidence type="ECO:0008006" key="3">
    <source>
        <dbReference type="Google" id="ProtNLM"/>
    </source>
</evidence>
<protein>
    <recommendedName>
        <fullName evidence="3">CHAD domain-containing protein</fullName>
    </recommendedName>
</protein>
<evidence type="ECO:0000313" key="2">
    <source>
        <dbReference type="Proteomes" id="UP000316624"/>
    </source>
</evidence>